<protein>
    <submittedName>
        <fullName evidence="1">Uncharacterized protein</fullName>
    </submittedName>
</protein>
<name>A0ACC2VT65_9TREE</name>
<keyword evidence="2" id="KW-1185">Reference proteome</keyword>
<proteinExistence type="predicted"/>
<comment type="caution">
    <text evidence="1">The sequence shown here is derived from an EMBL/GenBank/DDBJ whole genome shotgun (WGS) entry which is preliminary data.</text>
</comment>
<evidence type="ECO:0000313" key="2">
    <source>
        <dbReference type="Proteomes" id="UP001230649"/>
    </source>
</evidence>
<organism evidence="1 2">
    <name type="scientific">Naganishia adeliensis</name>
    <dbReference type="NCBI Taxonomy" id="92952"/>
    <lineage>
        <taxon>Eukaryota</taxon>
        <taxon>Fungi</taxon>
        <taxon>Dikarya</taxon>
        <taxon>Basidiomycota</taxon>
        <taxon>Agaricomycotina</taxon>
        <taxon>Tremellomycetes</taxon>
        <taxon>Filobasidiales</taxon>
        <taxon>Filobasidiaceae</taxon>
        <taxon>Naganishia</taxon>
    </lineage>
</organism>
<gene>
    <name evidence="1" type="ORF">QFC20_004983</name>
</gene>
<reference evidence="1" key="1">
    <citation type="submission" date="2023-04" db="EMBL/GenBank/DDBJ databases">
        <title>Draft Genome sequencing of Naganishia species isolated from polar environments using Oxford Nanopore Technology.</title>
        <authorList>
            <person name="Leo P."/>
            <person name="Venkateswaran K."/>
        </authorList>
    </citation>
    <scope>NUCLEOTIDE SEQUENCE</scope>
    <source>
        <strain evidence="1">MNA-CCFEE 5262</strain>
    </source>
</reference>
<sequence>MKGSFVAQLEHGSVVTHPHSGTNPLFFDNVATTPKASIHLSHLKLSFTPQLENTHEASLPVKANKQFPSQAMNFDGSGSHAQAGGQSGLTKDEYMLALALANLSALYDSFVMPSPRLSLDQLFLKIREQIDPTWASVENAWQEWKSIEQRRQHGISPDEQLTERIPSSVGELGEELEDMISDVKYEMDLWTATKQTECCNESRKFVELLCMRLNTVMVWWNVVYYHTKPTAYCSVLLFPKKENDSAAPSGLWNVSTFDMPIEKMWRSRASYAESSVAFATLSGFSELCHTIGAEVPETIETSSLSGNESG</sequence>
<dbReference type="EMBL" id="JASBWS010000064">
    <property type="protein sequence ID" value="KAJ9102290.1"/>
    <property type="molecule type" value="Genomic_DNA"/>
</dbReference>
<dbReference type="Proteomes" id="UP001230649">
    <property type="component" value="Unassembled WGS sequence"/>
</dbReference>
<accession>A0ACC2VT65</accession>
<evidence type="ECO:0000313" key="1">
    <source>
        <dbReference type="EMBL" id="KAJ9102290.1"/>
    </source>
</evidence>